<dbReference type="AlphaFoldDB" id="A0A9X2XPQ8"/>
<feature type="region of interest" description="Disordered" evidence="1">
    <location>
        <begin position="1"/>
        <end position="61"/>
    </location>
</feature>
<dbReference type="Proteomes" id="UP001155483">
    <property type="component" value="Unassembled WGS sequence"/>
</dbReference>
<protein>
    <submittedName>
        <fullName evidence="2">Uncharacterized protein</fullName>
    </submittedName>
</protein>
<reference evidence="2" key="1">
    <citation type="submission" date="2022-09" db="EMBL/GenBank/DDBJ databases">
        <authorList>
            <person name="Yuan C."/>
            <person name="Ke Z."/>
        </authorList>
    </citation>
    <scope>NUCLEOTIDE SEQUENCE</scope>
    <source>
        <strain evidence="2">LB-8</strain>
    </source>
</reference>
<dbReference type="EMBL" id="JAOTIF010000021">
    <property type="protein sequence ID" value="MCU7551549.1"/>
    <property type="molecule type" value="Genomic_DNA"/>
</dbReference>
<gene>
    <name evidence="2" type="ORF">OCK74_20680</name>
</gene>
<feature type="compositionally biased region" description="Basic and acidic residues" evidence="1">
    <location>
        <begin position="20"/>
        <end position="37"/>
    </location>
</feature>
<name>A0A9X2XPQ8_9BACT</name>
<reference evidence="2" key="2">
    <citation type="submission" date="2023-04" db="EMBL/GenBank/DDBJ databases">
        <title>Paracnuella aquatica gen. nov., sp. nov., a member of the family Chitinophagaceae isolated from a hot spring.</title>
        <authorList>
            <person name="Wang C."/>
        </authorList>
    </citation>
    <scope>NUCLEOTIDE SEQUENCE</scope>
    <source>
        <strain evidence="2">LB-8</strain>
    </source>
</reference>
<evidence type="ECO:0000313" key="3">
    <source>
        <dbReference type="Proteomes" id="UP001155483"/>
    </source>
</evidence>
<dbReference type="RefSeq" id="WP_279298987.1">
    <property type="nucleotide sequence ID" value="NZ_JAOTIF010000021.1"/>
</dbReference>
<evidence type="ECO:0000313" key="2">
    <source>
        <dbReference type="EMBL" id="MCU7551549.1"/>
    </source>
</evidence>
<comment type="caution">
    <text evidence="2">The sequence shown here is derived from an EMBL/GenBank/DDBJ whole genome shotgun (WGS) entry which is preliminary data.</text>
</comment>
<organism evidence="2 3">
    <name type="scientific">Paraflavisolibacter caeni</name>
    <dbReference type="NCBI Taxonomy" id="2982496"/>
    <lineage>
        <taxon>Bacteria</taxon>
        <taxon>Pseudomonadati</taxon>
        <taxon>Bacteroidota</taxon>
        <taxon>Chitinophagia</taxon>
        <taxon>Chitinophagales</taxon>
        <taxon>Chitinophagaceae</taxon>
        <taxon>Paraflavisolibacter</taxon>
    </lineage>
</organism>
<feature type="compositionally biased region" description="Basic and acidic residues" evidence="1">
    <location>
        <begin position="46"/>
        <end position="61"/>
    </location>
</feature>
<keyword evidence="3" id="KW-1185">Reference proteome</keyword>
<accession>A0A9X2XPQ8</accession>
<sequence length="61" mass="7119">MKGSRSSNNMQNKQVTGHRPRPEIRDNLDSRNNEEQLAKGNSSTHNKKETKREDQRNKREG</sequence>
<feature type="compositionally biased region" description="Polar residues" evidence="1">
    <location>
        <begin position="1"/>
        <end position="15"/>
    </location>
</feature>
<proteinExistence type="predicted"/>
<evidence type="ECO:0000256" key="1">
    <source>
        <dbReference type="SAM" id="MobiDB-lite"/>
    </source>
</evidence>